<feature type="signal peptide" evidence="2">
    <location>
        <begin position="1"/>
        <end position="17"/>
    </location>
</feature>
<gene>
    <name evidence="4" type="ORF">EDC63_1393</name>
</gene>
<sequence>MKLLSLVLLLLSFQAHAADWMAVQVGTGSDQYYYDRSKIFVGGDEITYWKKAVFRQPQPTKTQYATSGLYRERINCTEHTLKLISYLLYAADNSLIEYVANHEGEASPIIPDSLGDLFEKKVCAIVFQRQEEQRLKKAEEDKRKMEEALKKAEEAAKKEAAQREIDAAKPHTDKPLKNGSLPTDKKPISIEVVPVTPNAAPVDPAKQNP</sequence>
<dbReference type="InterPro" id="IPR031939">
    <property type="entry name" value="Adhesin_E-like"/>
</dbReference>
<feature type="chain" id="PRO_5020692952" description="Surface-adhesin protein E-like domain-containing protein" evidence="2">
    <location>
        <begin position="18"/>
        <end position="209"/>
    </location>
</feature>
<comment type="caution">
    <text evidence="4">The sequence shown here is derived from an EMBL/GenBank/DDBJ whole genome shotgun (WGS) entry which is preliminary data.</text>
</comment>
<feature type="compositionally biased region" description="Basic and acidic residues" evidence="1">
    <location>
        <begin position="146"/>
        <end position="176"/>
    </location>
</feature>
<dbReference type="Pfam" id="PF16747">
    <property type="entry name" value="Adhesin_E"/>
    <property type="match status" value="1"/>
</dbReference>
<dbReference type="Proteomes" id="UP000295367">
    <property type="component" value="Unassembled WGS sequence"/>
</dbReference>
<dbReference type="OrthoDB" id="8563488at2"/>
<evidence type="ECO:0000256" key="2">
    <source>
        <dbReference type="SAM" id="SignalP"/>
    </source>
</evidence>
<dbReference type="EMBL" id="SMCO01000039">
    <property type="protein sequence ID" value="TCV78300.1"/>
    <property type="molecule type" value="Genomic_DNA"/>
</dbReference>
<accession>A0A4R3XUA8</accession>
<dbReference type="RefSeq" id="WP_124946100.1">
    <property type="nucleotide sequence ID" value="NZ_BHVT01000025.1"/>
</dbReference>
<name>A0A4R3XUA8_9PROT</name>
<protein>
    <recommendedName>
        <fullName evidence="3">Surface-adhesin protein E-like domain-containing protein</fullName>
    </recommendedName>
</protein>
<evidence type="ECO:0000259" key="3">
    <source>
        <dbReference type="Pfam" id="PF16747"/>
    </source>
</evidence>
<evidence type="ECO:0000313" key="5">
    <source>
        <dbReference type="Proteomes" id="UP000295367"/>
    </source>
</evidence>
<keyword evidence="5" id="KW-1185">Reference proteome</keyword>
<proteinExistence type="predicted"/>
<keyword evidence="2" id="KW-0732">Signal</keyword>
<feature type="domain" description="Surface-adhesin protein E-like" evidence="3">
    <location>
        <begin position="20"/>
        <end position="124"/>
    </location>
</feature>
<evidence type="ECO:0000256" key="1">
    <source>
        <dbReference type="SAM" id="MobiDB-lite"/>
    </source>
</evidence>
<reference evidence="4 5" key="1">
    <citation type="submission" date="2019-03" db="EMBL/GenBank/DDBJ databases">
        <title>Genomic Encyclopedia of Type Strains, Phase IV (KMG-IV): sequencing the most valuable type-strain genomes for metagenomic binning, comparative biology and taxonomic classification.</title>
        <authorList>
            <person name="Goeker M."/>
        </authorList>
    </citation>
    <scope>NUCLEOTIDE SEQUENCE [LARGE SCALE GENOMIC DNA]</scope>
    <source>
        <strain evidence="4 5">DSM 100309</strain>
    </source>
</reference>
<dbReference type="AlphaFoldDB" id="A0A4R3XUA8"/>
<organism evidence="4 5">
    <name type="scientific">Sulfurirhabdus autotrophica</name>
    <dbReference type="NCBI Taxonomy" id="1706046"/>
    <lineage>
        <taxon>Bacteria</taxon>
        <taxon>Pseudomonadati</taxon>
        <taxon>Pseudomonadota</taxon>
        <taxon>Betaproteobacteria</taxon>
        <taxon>Nitrosomonadales</taxon>
        <taxon>Sulfuricellaceae</taxon>
        <taxon>Sulfurirhabdus</taxon>
    </lineage>
</organism>
<feature type="region of interest" description="Disordered" evidence="1">
    <location>
        <begin position="146"/>
        <end position="209"/>
    </location>
</feature>
<evidence type="ECO:0000313" key="4">
    <source>
        <dbReference type="EMBL" id="TCV78300.1"/>
    </source>
</evidence>